<keyword evidence="2" id="KW-1185">Reference proteome</keyword>
<gene>
    <name evidence="1" type="ORF">HPB52_021584</name>
</gene>
<comment type="caution">
    <text evidence="1">The sequence shown here is derived from an EMBL/GenBank/DDBJ whole genome shotgun (WGS) entry which is preliminary data.</text>
</comment>
<dbReference type="AlphaFoldDB" id="A0A9D4QAL3"/>
<protein>
    <submittedName>
        <fullName evidence="1">Uncharacterized protein</fullName>
    </submittedName>
</protein>
<evidence type="ECO:0000313" key="1">
    <source>
        <dbReference type="EMBL" id="KAH7969702.1"/>
    </source>
</evidence>
<reference evidence="1" key="2">
    <citation type="submission" date="2021-09" db="EMBL/GenBank/DDBJ databases">
        <authorList>
            <person name="Jia N."/>
            <person name="Wang J."/>
            <person name="Shi W."/>
            <person name="Du L."/>
            <person name="Sun Y."/>
            <person name="Zhan W."/>
            <person name="Jiang J."/>
            <person name="Wang Q."/>
            <person name="Zhang B."/>
            <person name="Ji P."/>
            <person name="Sakyi L.B."/>
            <person name="Cui X."/>
            <person name="Yuan T."/>
            <person name="Jiang B."/>
            <person name="Yang W."/>
            <person name="Lam T.T.-Y."/>
            <person name="Chang Q."/>
            <person name="Ding S."/>
            <person name="Wang X."/>
            <person name="Zhu J."/>
            <person name="Ruan X."/>
            <person name="Zhao L."/>
            <person name="Wei J."/>
            <person name="Que T."/>
            <person name="Du C."/>
            <person name="Cheng J."/>
            <person name="Dai P."/>
            <person name="Han X."/>
            <person name="Huang E."/>
            <person name="Gao Y."/>
            <person name="Liu J."/>
            <person name="Shao H."/>
            <person name="Ye R."/>
            <person name="Li L."/>
            <person name="Wei W."/>
            <person name="Wang X."/>
            <person name="Wang C."/>
            <person name="Huo Q."/>
            <person name="Li W."/>
            <person name="Guo W."/>
            <person name="Chen H."/>
            <person name="Chen S."/>
            <person name="Zhou L."/>
            <person name="Zhou L."/>
            <person name="Ni X."/>
            <person name="Tian J."/>
            <person name="Zhou Y."/>
            <person name="Sheng Y."/>
            <person name="Liu T."/>
            <person name="Pan Y."/>
            <person name="Xia L."/>
            <person name="Li J."/>
            <person name="Zhao F."/>
            <person name="Cao W."/>
        </authorList>
    </citation>
    <scope>NUCLEOTIDE SEQUENCE</scope>
    <source>
        <strain evidence="1">Rsan-2018</strain>
        <tissue evidence="1">Larvae</tissue>
    </source>
</reference>
<dbReference type="EMBL" id="JABSTV010001248">
    <property type="protein sequence ID" value="KAH7969702.1"/>
    <property type="molecule type" value="Genomic_DNA"/>
</dbReference>
<accession>A0A9D4QAL3</accession>
<organism evidence="1 2">
    <name type="scientific">Rhipicephalus sanguineus</name>
    <name type="common">Brown dog tick</name>
    <name type="synonym">Ixodes sanguineus</name>
    <dbReference type="NCBI Taxonomy" id="34632"/>
    <lineage>
        <taxon>Eukaryota</taxon>
        <taxon>Metazoa</taxon>
        <taxon>Ecdysozoa</taxon>
        <taxon>Arthropoda</taxon>
        <taxon>Chelicerata</taxon>
        <taxon>Arachnida</taxon>
        <taxon>Acari</taxon>
        <taxon>Parasitiformes</taxon>
        <taxon>Ixodida</taxon>
        <taxon>Ixodoidea</taxon>
        <taxon>Ixodidae</taxon>
        <taxon>Rhipicephalinae</taxon>
        <taxon>Rhipicephalus</taxon>
        <taxon>Rhipicephalus</taxon>
    </lineage>
</organism>
<name>A0A9D4QAL3_RHISA</name>
<dbReference type="VEuPathDB" id="VectorBase:RSAN_048946"/>
<proteinExistence type="predicted"/>
<reference evidence="1" key="1">
    <citation type="journal article" date="2020" name="Cell">
        <title>Large-Scale Comparative Analyses of Tick Genomes Elucidate Their Genetic Diversity and Vector Capacities.</title>
        <authorList>
            <consortium name="Tick Genome and Microbiome Consortium (TIGMIC)"/>
            <person name="Jia N."/>
            <person name="Wang J."/>
            <person name="Shi W."/>
            <person name="Du L."/>
            <person name="Sun Y."/>
            <person name="Zhan W."/>
            <person name="Jiang J.F."/>
            <person name="Wang Q."/>
            <person name="Zhang B."/>
            <person name="Ji P."/>
            <person name="Bell-Sakyi L."/>
            <person name="Cui X.M."/>
            <person name="Yuan T.T."/>
            <person name="Jiang B.G."/>
            <person name="Yang W.F."/>
            <person name="Lam T.T."/>
            <person name="Chang Q.C."/>
            <person name="Ding S.J."/>
            <person name="Wang X.J."/>
            <person name="Zhu J.G."/>
            <person name="Ruan X.D."/>
            <person name="Zhao L."/>
            <person name="Wei J.T."/>
            <person name="Ye R.Z."/>
            <person name="Que T.C."/>
            <person name="Du C.H."/>
            <person name="Zhou Y.H."/>
            <person name="Cheng J.X."/>
            <person name="Dai P.F."/>
            <person name="Guo W.B."/>
            <person name="Han X.H."/>
            <person name="Huang E.J."/>
            <person name="Li L.F."/>
            <person name="Wei W."/>
            <person name="Gao Y.C."/>
            <person name="Liu J.Z."/>
            <person name="Shao H.Z."/>
            <person name="Wang X."/>
            <person name="Wang C.C."/>
            <person name="Yang T.C."/>
            <person name="Huo Q.B."/>
            <person name="Li W."/>
            <person name="Chen H.Y."/>
            <person name="Chen S.E."/>
            <person name="Zhou L.G."/>
            <person name="Ni X.B."/>
            <person name="Tian J.H."/>
            <person name="Sheng Y."/>
            <person name="Liu T."/>
            <person name="Pan Y.S."/>
            <person name="Xia L.Y."/>
            <person name="Li J."/>
            <person name="Zhao F."/>
            <person name="Cao W.C."/>
        </authorList>
    </citation>
    <scope>NUCLEOTIDE SEQUENCE</scope>
    <source>
        <strain evidence="1">Rsan-2018</strain>
    </source>
</reference>
<dbReference type="Proteomes" id="UP000821837">
    <property type="component" value="Unassembled WGS sequence"/>
</dbReference>
<evidence type="ECO:0000313" key="2">
    <source>
        <dbReference type="Proteomes" id="UP000821837"/>
    </source>
</evidence>
<sequence>MTTASDNPTWRTTWGPFPGDVAHDELWELQKVLLHLELFGFTDPLELHRLVVALQRHLLSGRMSPDEKKHMAIQGGESTQQKTSRILKSMLSWNVAVQFSLFGAKGKKFSDLNICKLMCSSLTNDTSFRATLKDIEKAGMSWFRHATDRAAGERSTEADSA</sequence>